<dbReference type="Proteomes" id="UP001596002">
    <property type="component" value="Unassembled WGS sequence"/>
</dbReference>
<keyword evidence="7" id="KW-0378">Hydrolase</keyword>
<accession>A0ABV9Q8P0</accession>
<dbReference type="Pfam" id="PF02578">
    <property type="entry name" value="Cu-oxidase_4"/>
    <property type="match status" value="1"/>
</dbReference>
<keyword evidence="8" id="KW-0862">Zinc</keyword>
<dbReference type="InterPro" id="IPR011324">
    <property type="entry name" value="Cytotoxic_necrot_fac-like_cat"/>
</dbReference>
<evidence type="ECO:0000313" key="14">
    <source>
        <dbReference type="Proteomes" id="UP001596002"/>
    </source>
</evidence>
<dbReference type="RefSeq" id="WP_380029575.1">
    <property type="nucleotide sequence ID" value="NZ_JBHSHC010000157.1"/>
</dbReference>
<evidence type="ECO:0000256" key="12">
    <source>
        <dbReference type="RuleBase" id="RU361274"/>
    </source>
</evidence>
<evidence type="ECO:0000256" key="1">
    <source>
        <dbReference type="ARBA" id="ARBA00000553"/>
    </source>
</evidence>
<evidence type="ECO:0000256" key="5">
    <source>
        <dbReference type="ARBA" id="ARBA00022679"/>
    </source>
</evidence>
<dbReference type="PANTHER" id="PTHR30616:SF2">
    <property type="entry name" value="PURINE NUCLEOSIDE PHOSPHORYLASE LACC1"/>
    <property type="match status" value="1"/>
</dbReference>
<dbReference type="Gene3D" id="3.60.140.10">
    <property type="entry name" value="CNF1/YfiH-like putative cysteine hydrolases"/>
    <property type="match status" value="1"/>
</dbReference>
<evidence type="ECO:0000256" key="4">
    <source>
        <dbReference type="ARBA" id="ARBA00007353"/>
    </source>
</evidence>
<gene>
    <name evidence="13" type="primary">pgeF</name>
    <name evidence="13" type="ORF">ACFO8Q_23255</name>
</gene>
<keyword evidence="14" id="KW-1185">Reference proteome</keyword>
<evidence type="ECO:0000256" key="6">
    <source>
        <dbReference type="ARBA" id="ARBA00022723"/>
    </source>
</evidence>
<evidence type="ECO:0000313" key="13">
    <source>
        <dbReference type="EMBL" id="MFC4770198.1"/>
    </source>
</evidence>
<comment type="catalytic activity">
    <reaction evidence="9">
        <text>adenosine + H2O + H(+) = inosine + NH4(+)</text>
        <dbReference type="Rhea" id="RHEA:24408"/>
        <dbReference type="ChEBI" id="CHEBI:15377"/>
        <dbReference type="ChEBI" id="CHEBI:15378"/>
        <dbReference type="ChEBI" id="CHEBI:16335"/>
        <dbReference type="ChEBI" id="CHEBI:17596"/>
        <dbReference type="ChEBI" id="CHEBI:28938"/>
        <dbReference type="EC" id="3.5.4.4"/>
    </reaction>
    <physiologicalReaction direction="left-to-right" evidence="9">
        <dbReference type="Rhea" id="RHEA:24409"/>
    </physiologicalReaction>
</comment>
<keyword evidence="6" id="KW-0479">Metal-binding</keyword>
<dbReference type="NCBIfam" id="TIGR00726">
    <property type="entry name" value="peptidoglycan editing factor PgeF"/>
    <property type="match status" value="1"/>
</dbReference>
<name>A0ABV9Q8P0_9BACL</name>
<comment type="catalytic activity">
    <reaction evidence="10">
        <text>adenosine + phosphate = alpha-D-ribose 1-phosphate + adenine</text>
        <dbReference type="Rhea" id="RHEA:27642"/>
        <dbReference type="ChEBI" id="CHEBI:16335"/>
        <dbReference type="ChEBI" id="CHEBI:16708"/>
        <dbReference type="ChEBI" id="CHEBI:43474"/>
        <dbReference type="ChEBI" id="CHEBI:57720"/>
        <dbReference type="EC" id="2.4.2.1"/>
    </reaction>
    <physiologicalReaction direction="left-to-right" evidence="10">
        <dbReference type="Rhea" id="RHEA:27643"/>
    </physiologicalReaction>
</comment>
<comment type="function">
    <text evidence="3">Purine nucleoside enzyme that catalyzes the phosphorolysis of adenosine and inosine nucleosides, yielding D-ribose 1-phosphate and the respective free bases, adenine and hypoxanthine. Also catalyzes the phosphorolysis of S-methyl-5'-thioadenosine into adenine and S-methyl-5-thio-alpha-D-ribose 1-phosphate. Also has adenosine deaminase activity.</text>
</comment>
<proteinExistence type="inferred from homology"/>
<dbReference type="PANTHER" id="PTHR30616">
    <property type="entry name" value="UNCHARACTERIZED PROTEIN YFIH"/>
    <property type="match status" value="1"/>
</dbReference>
<dbReference type="InterPro" id="IPR003730">
    <property type="entry name" value="Cu_polyphenol_OxRdtase"/>
</dbReference>
<reference evidence="14" key="1">
    <citation type="journal article" date="2019" name="Int. J. Syst. Evol. Microbiol.">
        <title>The Global Catalogue of Microorganisms (GCM) 10K type strain sequencing project: providing services to taxonomists for standard genome sequencing and annotation.</title>
        <authorList>
            <consortium name="The Broad Institute Genomics Platform"/>
            <consortium name="The Broad Institute Genome Sequencing Center for Infectious Disease"/>
            <person name="Wu L."/>
            <person name="Ma J."/>
        </authorList>
    </citation>
    <scope>NUCLEOTIDE SEQUENCE [LARGE SCALE GENOMIC DNA]</scope>
    <source>
        <strain evidence="14">WYCCWR 12678</strain>
    </source>
</reference>
<evidence type="ECO:0000256" key="8">
    <source>
        <dbReference type="ARBA" id="ARBA00022833"/>
    </source>
</evidence>
<evidence type="ECO:0000256" key="3">
    <source>
        <dbReference type="ARBA" id="ARBA00003215"/>
    </source>
</evidence>
<organism evidence="13 14">
    <name type="scientific">Effusibacillus consociatus</name>
    <dbReference type="NCBI Taxonomy" id="1117041"/>
    <lineage>
        <taxon>Bacteria</taxon>
        <taxon>Bacillati</taxon>
        <taxon>Bacillota</taxon>
        <taxon>Bacilli</taxon>
        <taxon>Bacillales</taxon>
        <taxon>Alicyclobacillaceae</taxon>
        <taxon>Effusibacillus</taxon>
    </lineage>
</organism>
<sequence length="264" mass="28845">MEKTRFIDAEELNRTGVARAVFTTRIGGVSTGHWRGLNLGLHVGDRKEHVIANRELVSKEVNLSLDLWVCGEQVHGKRVAVIRAENRGRGAYSYDEAIPGTDALVTNQPGIVLSTFAADCVPILLLDPVNEAIAAVHAGWKGTKSQIAKEAILTLQKEFGSDPSQLLAAIGPSIDTCCYEVDQQVYIPFIEEYPQGESFFTAKENQRWQLSLPAANRQILLEAGLLPEHVTRVGGCTACNTDTFFSHRAEKGKTGRHAGLIVLL</sequence>
<dbReference type="EMBL" id="JBHSHC010000157">
    <property type="protein sequence ID" value="MFC4770198.1"/>
    <property type="molecule type" value="Genomic_DNA"/>
</dbReference>
<keyword evidence="5" id="KW-0808">Transferase</keyword>
<protein>
    <recommendedName>
        <fullName evidence="12">Purine nucleoside phosphorylase</fullName>
    </recommendedName>
</protein>
<comment type="similarity">
    <text evidence="4 12">Belongs to the purine nucleoside phosphorylase YfiH/LACC1 family.</text>
</comment>
<evidence type="ECO:0000256" key="11">
    <source>
        <dbReference type="ARBA" id="ARBA00049893"/>
    </source>
</evidence>
<comment type="caution">
    <text evidence="13">The sequence shown here is derived from an EMBL/GenBank/DDBJ whole genome shotgun (WGS) entry which is preliminary data.</text>
</comment>
<dbReference type="InterPro" id="IPR038371">
    <property type="entry name" value="Cu_polyphenol_OxRdtase_sf"/>
</dbReference>
<evidence type="ECO:0000256" key="10">
    <source>
        <dbReference type="ARBA" id="ARBA00048968"/>
    </source>
</evidence>
<comment type="cofactor">
    <cofactor evidence="2">
        <name>Zn(2+)</name>
        <dbReference type="ChEBI" id="CHEBI:29105"/>
    </cofactor>
</comment>
<evidence type="ECO:0000256" key="9">
    <source>
        <dbReference type="ARBA" id="ARBA00047989"/>
    </source>
</evidence>
<dbReference type="SUPFAM" id="SSF64438">
    <property type="entry name" value="CNF1/YfiH-like putative cysteine hydrolases"/>
    <property type="match status" value="1"/>
</dbReference>
<comment type="catalytic activity">
    <reaction evidence="11">
        <text>S-methyl-5'-thioadenosine + phosphate = 5-(methylsulfanyl)-alpha-D-ribose 1-phosphate + adenine</text>
        <dbReference type="Rhea" id="RHEA:11852"/>
        <dbReference type="ChEBI" id="CHEBI:16708"/>
        <dbReference type="ChEBI" id="CHEBI:17509"/>
        <dbReference type="ChEBI" id="CHEBI:43474"/>
        <dbReference type="ChEBI" id="CHEBI:58533"/>
        <dbReference type="EC" id="2.4.2.28"/>
    </reaction>
    <physiologicalReaction direction="left-to-right" evidence="11">
        <dbReference type="Rhea" id="RHEA:11853"/>
    </physiologicalReaction>
</comment>
<comment type="catalytic activity">
    <reaction evidence="1">
        <text>inosine + phosphate = alpha-D-ribose 1-phosphate + hypoxanthine</text>
        <dbReference type="Rhea" id="RHEA:27646"/>
        <dbReference type="ChEBI" id="CHEBI:17368"/>
        <dbReference type="ChEBI" id="CHEBI:17596"/>
        <dbReference type="ChEBI" id="CHEBI:43474"/>
        <dbReference type="ChEBI" id="CHEBI:57720"/>
        <dbReference type="EC" id="2.4.2.1"/>
    </reaction>
    <physiologicalReaction direction="left-to-right" evidence="1">
        <dbReference type="Rhea" id="RHEA:27647"/>
    </physiologicalReaction>
</comment>
<evidence type="ECO:0000256" key="7">
    <source>
        <dbReference type="ARBA" id="ARBA00022801"/>
    </source>
</evidence>
<dbReference type="CDD" id="cd16833">
    <property type="entry name" value="YfiH"/>
    <property type="match status" value="1"/>
</dbReference>
<evidence type="ECO:0000256" key="2">
    <source>
        <dbReference type="ARBA" id="ARBA00001947"/>
    </source>
</evidence>